<evidence type="ECO:0000256" key="2">
    <source>
        <dbReference type="ARBA" id="ARBA00022603"/>
    </source>
</evidence>
<keyword evidence="3 4" id="KW-0808">Transferase</keyword>
<feature type="region of interest" description="Disordered" evidence="5">
    <location>
        <begin position="1"/>
        <end position="36"/>
    </location>
</feature>
<dbReference type="PIRSF" id="PIRSF037567">
    <property type="entry name" value="MTTB_MeTrfase"/>
    <property type="match status" value="1"/>
</dbReference>
<accession>A0A1L9NUF7</accession>
<dbReference type="OrthoDB" id="5713681at2"/>
<sequence length="516" mass="54331">MDHTSDIAPRRRTGGRRKAGGPQATQGAPRAAPIAGRLNPLNDEGLARIHAASLDILDRVGMSEAPQVVVDAVTERGGRLTSDGRLLFPRVLVTQALEGFRRGFQLFGRAASQDLDLTGAKVHAGSGGASPNIVDMSDGTYRAATLADLYDAARLVDKLEHVQFFSRSMIAGDMLTTHALDVNTAFASLAGTSKHVMVSASHPAHVSDIAQMCYAIAGSEQAFREKPFLSLNINHAVPPLRFDADACEVMAAAVQSGIPVMVNTFGQMGASSPVTIAGCLAQTNAETLAGMVFAWTLDPDVRAIYGARPMVTDLRSGGMAGGSGEQAILTAAATQIARFYDLPNSTIAGATDSKLPDAQSGFEKALSVTLAAQAGANLITQAAGTQAGLMATSLEAYVIDNDMLGAILQSAGSIDVSDETLSTDTIAQIVHGEGHFLGHADTYARMKSDFVYPSHADRQAPEAWLASGAPNINTSARKTVTDTLARHFPRHISAEIEQDLRARFDIRLPATRMTAP</sequence>
<evidence type="ECO:0000256" key="5">
    <source>
        <dbReference type="SAM" id="MobiDB-lite"/>
    </source>
</evidence>
<dbReference type="EMBL" id="MLCB01000161">
    <property type="protein sequence ID" value="OJI92928.1"/>
    <property type="molecule type" value="Genomic_DNA"/>
</dbReference>
<keyword evidence="7" id="KW-1185">Reference proteome</keyword>
<dbReference type="STRING" id="696762.PFRI_28720"/>
<dbReference type="Proteomes" id="UP000184514">
    <property type="component" value="Unassembled WGS sequence"/>
</dbReference>
<dbReference type="InterPro" id="IPR038601">
    <property type="entry name" value="MttB-like_sf"/>
</dbReference>
<evidence type="ECO:0000256" key="3">
    <source>
        <dbReference type="ARBA" id="ARBA00022679"/>
    </source>
</evidence>
<dbReference type="InterPro" id="IPR010426">
    <property type="entry name" value="MTTB_MeTrfase"/>
</dbReference>
<dbReference type="RefSeq" id="WP_072631400.1">
    <property type="nucleotide sequence ID" value="NZ_MLCB01000161.1"/>
</dbReference>
<dbReference type="GO" id="GO:0008168">
    <property type="term" value="F:methyltransferase activity"/>
    <property type="evidence" value="ECO:0007669"/>
    <property type="project" value="UniProtKB-KW"/>
</dbReference>
<feature type="compositionally biased region" description="Basic residues" evidence="5">
    <location>
        <begin position="10"/>
        <end position="19"/>
    </location>
</feature>
<comment type="caution">
    <text evidence="6">The sequence shown here is derived from an EMBL/GenBank/DDBJ whole genome shotgun (WGS) entry which is preliminary data.</text>
</comment>
<dbReference type="AlphaFoldDB" id="A0A1L9NUF7"/>
<dbReference type="EC" id="2.1.1.-" evidence="4"/>
<evidence type="ECO:0000313" key="7">
    <source>
        <dbReference type="Proteomes" id="UP000184514"/>
    </source>
</evidence>
<dbReference type="GO" id="GO:0015948">
    <property type="term" value="P:methanogenesis"/>
    <property type="evidence" value="ECO:0007669"/>
    <property type="project" value="UniProtKB-UniRule"/>
</dbReference>
<dbReference type="Pfam" id="PF06253">
    <property type="entry name" value="MTTB"/>
    <property type="match status" value="1"/>
</dbReference>
<protein>
    <recommendedName>
        <fullName evidence="4">Methyltransferase</fullName>
        <ecNumber evidence="4">2.1.1.-</ecNumber>
    </recommendedName>
</protein>
<reference evidence="6 7" key="1">
    <citation type="submission" date="2016-10" db="EMBL/GenBank/DDBJ databases">
        <title>Genome sequence of Planktotalea frisia SH6-1.</title>
        <authorList>
            <person name="Poehlein A."/>
            <person name="Bakenhus I."/>
            <person name="Voget S."/>
            <person name="Brinkhoff T."/>
            <person name="Simon M."/>
        </authorList>
    </citation>
    <scope>NUCLEOTIDE SEQUENCE [LARGE SCALE GENOMIC DNA]</scope>
    <source>
        <strain evidence="6 7">SH6-1</strain>
    </source>
</reference>
<evidence type="ECO:0000313" key="6">
    <source>
        <dbReference type="EMBL" id="OJI92928.1"/>
    </source>
</evidence>
<gene>
    <name evidence="6" type="ORF">PFRI_28720</name>
</gene>
<evidence type="ECO:0000256" key="4">
    <source>
        <dbReference type="PIRNR" id="PIRNR037567"/>
    </source>
</evidence>
<dbReference type="GO" id="GO:0032259">
    <property type="term" value="P:methylation"/>
    <property type="evidence" value="ECO:0007669"/>
    <property type="project" value="UniProtKB-KW"/>
</dbReference>
<keyword evidence="2 6" id="KW-0489">Methyltransferase</keyword>
<dbReference type="Gene3D" id="3.20.20.480">
    <property type="entry name" value="Trimethylamine methyltransferase-like"/>
    <property type="match status" value="1"/>
</dbReference>
<name>A0A1L9NUF7_9RHOB</name>
<organism evidence="6 7">
    <name type="scientific">Planktotalea frisia</name>
    <dbReference type="NCBI Taxonomy" id="696762"/>
    <lineage>
        <taxon>Bacteria</taxon>
        <taxon>Pseudomonadati</taxon>
        <taxon>Pseudomonadota</taxon>
        <taxon>Alphaproteobacteria</taxon>
        <taxon>Rhodobacterales</taxon>
        <taxon>Paracoccaceae</taxon>
        <taxon>Planktotalea</taxon>
    </lineage>
</organism>
<proteinExistence type="inferred from homology"/>
<evidence type="ECO:0000256" key="1">
    <source>
        <dbReference type="ARBA" id="ARBA00007137"/>
    </source>
</evidence>
<comment type="similarity">
    <text evidence="1 4">Belongs to the trimethylamine methyltransferase family.</text>
</comment>